<protein>
    <submittedName>
        <fullName evidence="2">Uncharacterized protein</fullName>
    </submittedName>
</protein>
<dbReference type="AlphaFoldDB" id="A0A2V1DCI8"/>
<evidence type="ECO:0000313" key="2">
    <source>
        <dbReference type="EMBL" id="PVH95856.1"/>
    </source>
</evidence>
<feature type="compositionally biased region" description="Low complexity" evidence="1">
    <location>
        <begin position="274"/>
        <end position="292"/>
    </location>
</feature>
<feature type="compositionally biased region" description="Polar residues" evidence="1">
    <location>
        <begin position="173"/>
        <end position="186"/>
    </location>
</feature>
<proteinExistence type="predicted"/>
<feature type="compositionally biased region" description="Basic and acidic residues" evidence="1">
    <location>
        <begin position="312"/>
        <end position="324"/>
    </location>
</feature>
<dbReference type="STRING" id="97972.A0A2V1DCI8"/>
<accession>A0A2V1DCI8</accession>
<feature type="compositionally biased region" description="Low complexity" evidence="1">
    <location>
        <begin position="50"/>
        <end position="66"/>
    </location>
</feature>
<feature type="region of interest" description="Disordered" evidence="1">
    <location>
        <begin position="274"/>
        <end position="342"/>
    </location>
</feature>
<sequence length="342" mass="36763">MPLSSVFPFTFSMPSFVTNFFWPSNRFEPLPTTPSPPNGTTDTQSANVTRRPANPAAVPRNRAAANLSRATGYQLPPRYGINRTATLRSAPRPSSAPVASVSPDVPAAPVFRSSAPPAYGASRFPPFGSSRTPPLNPWATKPLAAPVFSSSLPVGSLPGPALGSPWNPNTHNTFATSWTSSSSGRNGESPDVEMVDSPPESPTVEMVDSPPESPTVDLSSELHIEADDGTLPEGYIGTCRGIRFTLPDITSEPQCSSQLHLLALKFVRDFMTSAASRSATATTTTTTTNSNNKRPRDRDEESEDVDPMEVDVVERRDPNKRQKTSEGGAFQTTLQFKRTRTG</sequence>
<feature type="compositionally biased region" description="Acidic residues" evidence="1">
    <location>
        <begin position="300"/>
        <end position="311"/>
    </location>
</feature>
<organism evidence="2 3">
    <name type="scientific">Periconia macrospinosa</name>
    <dbReference type="NCBI Taxonomy" id="97972"/>
    <lineage>
        <taxon>Eukaryota</taxon>
        <taxon>Fungi</taxon>
        <taxon>Dikarya</taxon>
        <taxon>Ascomycota</taxon>
        <taxon>Pezizomycotina</taxon>
        <taxon>Dothideomycetes</taxon>
        <taxon>Pleosporomycetidae</taxon>
        <taxon>Pleosporales</taxon>
        <taxon>Massarineae</taxon>
        <taxon>Periconiaceae</taxon>
        <taxon>Periconia</taxon>
    </lineage>
</organism>
<evidence type="ECO:0000256" key="1">
    <source>
        <dbReference type="SAM" id="MobiDB-lite"/>
    </source>
</evidence>
<keyword evidence="3" id="KW-1185">Reference proteome</keyword>
<evidence type="ECO:0000313" key="3">
    <source>
        <dbReference type="Proteomes" id="UP000244855"/>
    </source>
</evidence>
<name>A0A2V1DCI8_9PLEO</name>
<reference evidence="2 3" key="1">
    <citation type="journal article" date="2018" name="Sci. Rep.">
        <title>Comparative genomics provides insights into the lifestyle and reveals functional heterogeneity of dark septate endophytic fungi.</title>
        <authorList>
            <person name="Knapp D.G."/>
            <person name="Nemeth J.B."/>
            <person name="Barry K."/>
            <person name="Hainaut M."/>
            <person name="Henrissat B."/>
            <person name="Johnson J."/>
            <person name="Kuo A."/>
            <person name="Lim J.H.P."/>
            <person name="Lipzen A."/>
            <person name="Nolan M."/>
            <person name="Ohm R.A."/>
            <person name="Tamas L."/>
            <person name="Grigoriev I.V."/>
            <person name="Spatafora J.W."/>
            <person name="Nagy L.G."/>
            <person name="Kovacs G.M."/>
        </authorList>
    </citation>
    <scope>NUCLEOTIDE SEQUENCE [LARGE SCALE GENOMIC DNA]</scope>
    <source>
        <strain evidence="2 3">DSE2036</strain>
    </source>
</reference>
<dbReference type="EMBL" id="KZ805482">
    <property type="protein sequence ID" value="PVH95856.1"/>
    <property type="molecule type" value="Genomic_DNA"/>
</dbReference>
<dbReference type="Proteomes" id="UP000244855">
    <property type="component" value="Unassembled WGS sequence"/>
</dbReference>
<feature type="compositionally biased region" description="Polar residues" evidence="1">
    <location>
        <begin position="38"/>
        <end position="48"/>
    </location>
</feature>
<feature type="region of interest" description="Disordered" evidence="1">
    <location>
        <begin position="173"/>
        <end position="217"/>
    </location>
</feature>
<feature type="region of interest" description="Disordered" evidence="1">
    <location>
        <begin position="29"/>
        <end position="78"/>
    </location>
</feature>
<gene>
    <name evidence="2" type="ORF">DM02DRAFT_659769</name>
</gene>